<proteinExistence type="predicted"/>
<dbReference type="PANTHER" id="PTHR12357">
    <property type="entry name" value="YTH YT521-B HOMOLOGY DOMAIN-CONTAINING"/>
    <property type="match status" value="1"/>
</dbReference>
<dbReference type="GO" id="GO:0005654">
    <property type="term" value="C:nucleoplasm"/>
    <property type="evidence" value="ECO:0007669"/>
    <property type="project" value="TreeGrafter"/>
</dbReference>
<evidence type="ECO:0000313" key="4">
    <source>
        <dbReference type="Proteomes" id="UP001190700"/>
    </source>
</evidence>
<evidence type="ECO:0000313" key="3">
    <source>
        <dbReference type="EMBL" id="KAK3249594.1"/>
    </source>
</evidence>
<feature type="region of interest" description="Disordered" evidence="1">
    <location>
        <begin position="54"/>
        <end position="74"/>
    </location>
</feature>
<dbReference type="GO" id="GO:1990247">
    <property type="term" value="F:N6-methyladenosine-containing RNA reader activity"/>
    <property type="evidence" value="ECO:0007669"/>
    <property type="project" value="TreeGrafter"/>
</dbReference>
<dbReference type="GO" id="GO:0048024">
    <property type="term" value="P:regulation of mRNA splicing, via spliceosome"/>
    <property type="evidence" value="ECO:0007669"/>
    <property type="project" value="TreeGrafter"/>
</dbReference>
<dbReference type="InterPro" id="IPR007275">
    <property type="entry name" value="YTH_domain"/>
</dbReference>
<comment type="caution">
    <text evidence="3">The sequence shown here is derived from an EMBL/GenBank/DDBJ whole genome shotgun (WGS) entry which is preliminary data.</text>
</comment>
<feature type="region of interest" description="Disordered" evidence="1">
    <location>
        <begin position="382"/>
        <end position="404"/>
    </location>
</feature>
<accession>A0AAE0F301</accession>
<dbReference type="PANTHER" id="PTHR12357:SF119">
    <property type="entry name" value="30-KDA CLEAVAGE AND POLYADENYLATION SPECIFICITY FACTOR 30"/>
    <property type="match status" value="1"/>
</dbReference>
<dbReference type="AlphaFoldDB" id="A0AAE0F301"/>
<dbReference type="EMBL" id="LGRX02027252">
    <property type="protein sequence ID" value="KAK3249594.1"/>
    <property type="molecule type" value="Genomic_DNA"/>
</dbReference>
<feature type="compositionally biased region" description="Gly residues" evidence="1">
    <location>
        <begin position="277"/>
        <end position="286"/>
    </location>
</feature>
<evidence type="ECO:0000259" key="2">
    <source>
        <dbReference type="PROSITE" id="PS50882"/>
    </source>
</evidence>
<dbReference type="InterPro" id="IPR045168">
    <property type="entry name" value="YTH_prot"/>
</dbReference>
<evidence type="ECO:0000256" key="1">
    <source>
        <dbReference type="SAM" id="MobiDB-lite"/>
    </source>
</evidence>
<dbReference type="CDD" id="cd21134">
    <property type="entry name" value="YTH"/>
    <property type="match status" value="1"/>
</dbReference>
<dbReference type="PROSITE" id="PS50882">
    <property type="entry name" value="YTH"/>
    <property type="match status" value="1"/>
</dbReference>
<feature type="region of interest" description="Disordered" evidence="1">
    <location>
        <begin position="242"/>
        <end position="286"/>
    </location>
</feature>
<feature type="compositionally biased region" description="Basic and acidic residues" evidence="1">
    <location>
        <begin position="394"/>
        <end position="404"/>
    </location>
</feature>
<dbReference type="Proteomes" id="UP001190700">
    <property type="component" value="Unassembled WGS sequence"/>
</dbReference>
<feature type="domain" description="YTH" evidence="2">
    <location>
        <begin position="75"/>
        <end position="215"/>
    </location>
</feature>
<feature type="compositionally biased region" description="Gly residues" evidence="1">
    <location>
        <begin position="332"/>
        <end position="360"/>
    </location>
</feature>
<dbReference type="Gene3D" id="3.10.590.10">
    <property type="entry name" value="ph1033 like domains"/>
    <property type="match status" value="1"/>
</dbReference>
<feature type="region of interest" description="Disordered" evidence="1">
    <location>
        <begin position="313"/>
        <end position="361"/>
    </location>
</feature>
<organism evidence="3 4">
    <name type="scientific">Cymbomonas tetramitiformis</name>
    <dbReference type="NCBI Taxonomy" id="36881"/>
    <lineage>
        <taxon>Eukaryota</taxon>
        <taxon>Viridiplantae</taxon>
        <taxon>Chlorophyta</taxon>
        <taxon>Pyramimonadophyceae</taxon>
        <taxon>Pyramimonadales</taxon>
        <taxon>Pyramimonadaceae</taxon>
        <taxon>Cymbomonas</taxon>
    </lineage>
</organism>
<dbReference type="GO" id="GO:0000398">
    <property type="term" value="P:mRNA splicing, via spliceosome"/>
    <property type="evidence" value="ECO:0007669"/>
    <property type="project" value="TreeGrafter"/>
</dbReference>
<reference evidence="3 4" key="1">
    <citation type="journal article" date="2015" name="Genome Biol. Evol.">
        <title>Comparative Genomics of a Bacterivorous Green Alga Reveals Evolutionary Causalities and Consequences of Phago-Mixotrophic Mode of Nutrition.</title>
        <authorList>
            <person name="Burns J.A."/>
            <person name="Paasch A."/>
            <person name="Narechania A."/>
            <person name="Kim E."/>
        </authorList>
    </citation>
    <scope>NUCLEOTIDE SEQUENCE [LARGE SCALE GENOMIC DNA]</scope>
    <source>
        <strain evidence="3 4">PLY_AMNH</strain>
    </source>
</reference>
<keyword evidence="4" id="KW-1185">Reference proteome</keyword>
<sequence>MQGGAQATYAQPTVDSTEFTTAAVPQQWPKPETATFREGAVGGGHLVATAAAEGGADRMPSAAQSTSEDPPPGATRYFLIKSSNWENLEMSVKSGVWATNRVNEAKLNDAFATCDNIMLFFSVNESRHFQGCALMRSRVGDPKAAPALNPAWQTAGGGTGHYGHNFLVRWLKLCDLPFTKTHHLYNAYNEGKQVKVGRDTQEMEPTVAAQLVTLLYSEPDGILQAKIQRGLSQPEQRVLETAAPSGDTGFGPGSRPQVPPALGKGGATWAGMEMEMGKGGKGGGRGGVMLHEMPGGYAEMHYSQGQWPWGEGGARPGMKGGWADEKGRKGGKGSVWGKGKGGIAGGGSKGGGHVMGGGPGEWNAMGAEEVYPDMGVSQMAGMRRPWSTEEGMPDPDRSKFARYT</sequence>
<protein>
    <recommendedName>
        <fullName evidence="2">YTH domain-containing protein</fullName>
    </recommendedName>
</protein>
<dbReference type="Pfam" id="PF04146">
    <property type="entry name" value="YTH"/>
    <property type="match status" value="1"/>
</dbReference>
<gene>
    <name evidence="3" type="ORF">CYMTET_40984</name>
</gene>
<name>A0AAE0F301_9CHLO</name>
<dbReference type="GO" id="GO:0003729">
    <property type="term" value="F:mRNA binding"/>
    <property type="evidence" value="ECO:0007669"/>
    <property type="project" value="TreeGrafter"/>
</dbReference>